<dbReference type="Proteomes" id="UP000628448">
    <property type="component" value="Unassembled WGS sequence"/>
</dbReference>
<evidence type="ECO:0000256" key="12">
    <source>
        <dbReference type="ARBA" id="ARBA00068150"/>
    </source>
</evidence>
<evidence type="ECO:0000256" key="11">
    <source>
        <dbReference type="ARBA" id="ARBA00064003"/>
    </source>
</evidence>
<proteinExistence type="predicted"/>
<dbReference type="RefSeq" id="WP_196992132.1">
    <property type="nucleotide sequence ID" value="NZ_JADWYR010000002.1"/>
</dbReference>
<evidence type="ECO:0000256" key="13">
    <source>
        <dbReference type="PROSITE-ProRule" id="PRU00169"/>
    </source>
</evidence>
<protein>
    <recommendedName>
        <fullName evidence="12">Sensory/regulatory protein RpfC</fullName>
        <ecNumber evidence="3">2.7.13.3</ecNumber>
        <ecNumber evidence="2">4.6.1.2</ecNumber>
    </recommendedName>
</protein>
<dbReference type="EMBL" id="JADWYR010000002">
    <property type="protein sequence ID" value="MBG9378074.1"/>
    <property type="molecule type" value="Genomic_DNA"/>
</dbReference>
<keyword evidence="5" id="KW-0808">Transferase</keyword>
<dbReference type="SUPFAM" id="SSF55785">
    <property type="entry name" value="PYP-like sensor domain (PAS domain)"/>
    <property type="match status" value="1"/>
</dbReference>
<dbReference type="InterPro" id="IPR001789">
    <property type="entry name" value="Sig_transdc_resp-reg_receiver"/>
</dbReference>
<dbReference type="EC" id="4.6.1.2" evidence="2"/>
<gene>
    <name evidence="16" type="ORF">I5907_17685</name>
</gene>
<feature type="domain" description="Histidine kinase" evidence="14">
    <location>
        <begin position="271"/>
        <end position="493"/>
    </location>
</feature>
<feature type="domain" description="Response regulatory" evidence="15">
    <location>
        <begin position="516"/>
        <end position="631"/>
    </location>
</feature>
<dbReference type="Gene3D" id="1.10.287.130">
    <property type="match status" value="1"/>
</dbReference>
<dbReference type="InterPro" id="IPR036097">
    <property type="entry name" value="HisK_dim/P_sf"/>
</dbReference>
<evidence type="ECO:0000313" key="17">
    <source>
        <dbReference type="Proteomes" id="UP000628448"/>
    </source>
</evidence>
<keyword evidence="4 13" id="KW-0597">Phosphoprotein</keyword>
<comment type="subunit">
    <text evidence="11">At low DSF concentrations, interacts with RpfF.</text>
</comment>
<evidence type="ECO:0000259" key="14">
    <source>
        <dbReference type="PROSITE" id="PS50109"/>
    </source>
</evidence>
<dbReference type="FunFam" id="3.30.565.10:FF:000010">
    <property type="entry name" value="Sensor histidine kinase RcsC"/>
    <property type="match status" value="1"/>
</dbReference>
<dbReference type="Gene3D" id="3.30.565.10">
    <property type="entry name" value="Histidine kinase-like ATPase, C-terminal domain"/>
    <property type="match status" value="1"/>
</dbReference>
<evidence type="ECO:0000256" key="2">
    <source>
        <dbReference type="ARBA" id="ARBA00012202"/>
    </source>
</evidence>
<keyword evidence="10" id="KW-0141">cGMP biosynthesis</keyword>
<dbReference type="PANTHER" id="PTHR45339">
    <property type="entry name" value="HYBRID SIGNAL TRANSDUCTION HISTIDINE KINASE J"/>
    <property type="match status" value="1"/>
</dbReference>
<organism evidence="16 17">
    <name type="scientific">Panacibacter microcysteis</name>
    <dbReference type="NCBI Taxonomy" id="2793269"/>
    <lineage>
        <taxon>Bacteria</taxon>
        <taxon>Pseudomonadati</taxon>
        <taxon>Bacteroidota</taxon>
        <taxon>Chitinophagia</taxon>
        <taxon>Chitinophagales</taxon>
        <taxon>Chitinophagaceae</taxon>
        <taxon>Panacibacter</taxon>
    </lineage>
</organism>
<dbReference type="InterPro" id="IPR042463">
    <property type="entry name" value="HNOB_dom_associated_sf"/>
</dbReference>
<dbReference type="Pfam" id="PF00072">
    <property type="entry name" value="Response_reg"/>
    <property type="match status" value="1"/>
</dbReference>
<dbReference type="SMART" id="SM00387">
    <property type="entry name" value="HATPase_c"/>
    <property type="match status" value="1"/>
</dbReference>
<dbReference type="Gene3D" id="3.30.450.20">
    <property type="entry name" value="PAS domain"/>
    <property type="match status" value="1"/>
</dbReference>
<keyword evidence="7" id="KW-0418">Kinase</keyword>
<keyword evidence="9" id="KW-0902">Two-component regulatory system</keyword>
<keyword evidence="17" id="KW-1185">Reference proteome</keyword>
<dbReference type="PROSITE" id="PS50110">
    <property type="entry name" value="RESPONSE_REGULATORY"/>
    <property type="match status" value="1"/>
</dbReference>
<keyword evidence="8" id="KW-0067">ATP-binding</keyword>
<dbReference type="InterPro" id="IPR004358">
    <property type="entry name" value="Sig_transdc_His_kin-like_C"/>
</dbReference>
<dbReference type="InterPro" id="IPR011645">
    <property type="entry name" value="HNOB_dom_associated"/>
</dbReference>
<evidence type="ECO:0000259" key="15">
    <source>
        <dbReference type="PROSITE" id="PS50110"/>
    </source>
</evidence>
<name>A0A931GZ73_9BACT</name>
<dbReference type="GO" id="GO:0004383">
    <property type="term" value="F:guanylate cyclase activity"/>
    <property type="evidence" value="ECO:0007669"/>
    <property type="project" value="UniProtKB-EC"/>
</dbReference>
<dbReference type="FunFam" id="1.10.287.130:FF:000002">
    <property type="entry name" value="Two-component osmosensing histidine kinase"/>
    <property type="match status" value="1"/>
</dbReference>
<dbReference type="InterPro" id="IPR003594">
    <property type="entry name" value="HATPase_dom"/>
</dbReference>
<keyword evidence="6" id="KW-0547">Nucleotide-binding</keyword>
<reference evidence="16" key="1">
    <citation type="submission" date="2020-11" db="EMBL/GenBank/DDBJ databases">
        <title>Bacterial whole genome sequence for Panacibacter sp. DH6.</title>
        <authorList>
            <person name="Le V."/>
            <person name="Ko S."/>
            <person name="Ahn C.-Y."/>
            <person name="Oh H.-M."/>
        </authorList>
    </citation>
    <scope>NUCLEOTIDE SEQUENCE</scope>
    <source>
        <strain evidence="16">DH6</strain>
    </source>
</reference>
<dbReference type="Gene3D" id="3.30.450.260">
    <property type="entry name" value="Haem NO binding associated domain"/>
    <property type="match status" value="1"/>
</dbReference>
<evidence type="ECO:0000256" key="10">
    <source>
        <dbReference type="ARBA" id="ARBA00023293"/>
    </source>
</evidence>
<sequence length="636" mass="71076">MPVLKGEIFTDVFVISRPHIEAHTFENLKSSLTNVVIIECVSQSNIKLRGQFEYVPAQHALYFLGSPWFQNIEDVIANNLTLHDFACHDPLIDLLHLLKTQDITNEDLKYLLKKINIQKKEIEYSANRLSTLITNLHAGVLLENEQRTIALINKKFCDLFEIPAEPHALIGADCSSAVEQSKHLFKEPAAFVNRIEKVLEEKVLVVGDILELCDGKHLERDFIPIYGEDGYIGHLWIYTDISERVNAEMALKKANQATEDLAKAKQNFLANMSHEIRTPMNAIIGMAKQLSKSTLNPTQKIFLDTINTAADNLLVIINDILDISKIEAGKLTIEKINFDVRDVVGKAIDVLNYKAEEKGLKLTCSYFDNSIDSVLIGDPFRLNQVLLNIISNAVKFTAVGSIKVSCSLQTEDSNEQLICITVTDTGIGMDEAFLDNFFTKFSQEDNSMTRRFGGTGLGTNICKQLVELMGGSIDVKSKKGVGTSVSFTFKGYKTSSESLVVKEECIYDKALIRNKKILVVDDNEMNRMLVSILLQDYGAKVTEAQDGKEAVKAISDNEFDLVLMDGQMPEMDGITATKIIRDQINKDLPVIALTAFAIKGDELKFLEAGMNDYVSKPIDEPLFINTICRWLGNRTV</sequence>
<dbReference type="SUPFAM" id="SSF47384">
    <property type="entry name" value="Homodimeric domain of signal transducing histidine kinase"/>
    <property type="match status" value="1"/>
</dbReference>
<dbReference type="InterPro" id="IPR035965">
    <property type="entry name" value="PAS-like_dom_sf"/>
</dbReference>
<dbReference type="EC" id="2.7.13.3" evidence="3"/>
<feature type="modified residue" description="4-aspartylphosphate" evidence="13">
    <location>
        <position position="565"/>
    </location>
</feature>
<dbReference type="InterPro" id="IPR011006">
    <property type="entry name" value="CheY-like_superfamily"/>
</dbReference>
<dbReference type="SUPFAM" id="SSF55874">
    <property type="entry name" value="ATPase domain of HSP90 chaperone/DNA topoisomerase II/histidine kinase"/>
    <property type="match status" value="1"/>
</dbReference>
<evidence type="ECO:0000256" key="6">
    <source>
        <dbReference type="ARBA" id="ARBA00022741"/>
    </source>
</evidence>
<evidence type="ECO:0000256" key="8">
    <source>
        <dbReference type="ARBA" id="ARBA00022840"/>
    </source>
</evidence>
<dbReference type="PRINTS" id="PR00344">
    <property type="entry name" value="BCTRLSENSOR"/>
</dbReference>
<dbReference type="Pfam" id="PF00512">
    <property type="entry name" value="HisKA"/>
    <property type="match status" value="1"/>
</dbReference>
<evidence type="ECO:0000256" key="4">
    <source>
        <dbReference type="ARBA" id="ARBA00022553"/>
    </source>
</evidence>
<evidence type="ECO:0000313" key="16">
    <source>
        <dbReference type="EMBL" id="MBG9378074.1"/>
    </source>
</evidence>
<dbReference type="GO" id="GO:0005524">
    <property type="term" value="F:ATP binding"/>
    <property type="evidence" value="ECO:0007669"/>
    <property type="project" value="UniProtKB-KW"/>
</dbReference>
<evidence type="ECO:0000256" key="3">
    <source>
        <dbReference type="ARBA" id="ARBA00012438"/>
    </source>
</evidence>
<dbReference type="PANTHER" id="PTHR45339:SF3">
    <property type="entry name" value="HISTIDINE KINASE"/>
    <property type="match status" value="1"/>
</dbReference>
<evidence type="ECO:0000256" key="9">
    <source>
        <dbReference type="ARBA" id="ARBA00023012"/>
    </source>
</evidence>
<evidence type="ECO:0000256" key="1">
    <source>
        <dbReference type="ARBA" id="ARBA00000085"/>
    </source>
</evidence>
<evidence type="ECO:0000256" key="7">
    <source>
        <dbReference type="ARBA" id="ARBA00022777"/>
    </source>
</evidence>
<dbReference type="CDD" id="cd00082">
    <property type="entry name" value="HisKA"/>
    <property type="match status" value="1"/>
</dbReference>
<dbReference type="CDD" id="cd16922">
    <property type="entry name" value="HATPase_EvgS-ArcB-TorS-like"/>
    <property type="match status" value="1"/>
</dbReference>
<dbReference type="InterPro" id="IPR003661">
    <property type="entry name" value="HisK_dim/P_dom"/>
</dbReference>
<dbReference type="SUPFAM" id="SSF52172">
    <property type="entry name" value="CheY-like"/>
    <property type="match status" value="1"/>
</dbReference>
<dbReference type="Gene3D" id="3.40.50.2300">
    <property type="match status" value="1"/>
</dbReference>
<dbReference type="CDD" id="cd17546">
    <property type="entry name" value="REC_hyHK_CKI1_RcsC-like"/>
    <property type="match status" value="1"/>
</dbReference>
<dbReference type="SMART" id="SM00448">
    <property type="entry name" value="REC"/>
    <property type="match status" value="1"/>
</dbReference>
<evidence type="ECO:0000256" key="5">
    <source>
        <dbReference type="ARBA" id="ARBA00022679"/>
    </source>
</evidence>
<dbReference type="GO" id="GO:0000155">
    <property type="term" value="F:phosphorelay sensor kinase activity"/>
    <property type="evidence" value="ECO:0007669"/>
    <property type="project" value="InterPro"/>
</dbReference>
<comment type="caution">
    <text evidence="16">The sequence shown here is derived from an EMBL/GenBank/DDBJ whole genome shotgun (WGS) entry which is preliminary data.</text>
</comment>
<dbReference type="InterPro" id="IPR036890">
    <property type="entry name" value="HATPase_C_sf"/>
</dbReference>
<dbReference type="Pfam" id="PF02518">
    <property type="entry name" value="HATPase_c"/>
    <property type="match status" value="1"/>
</dbReference>
<dbReference type="InterPro" id="IPR005467">
    <property type="entry name" value="His_kinase_dom"/>
</dbReference>
<dbReference type="AlphaFoldDB" id="A0A931GZ73"/>
<dbReference type="SMART" id="SM00388">
    <property type="entry name" value="HisKA"/>
    <property type="match status" value="1"/>
</dbReference>
<dbReference type="PROSITE" id="PS50109">
    <property type="entry name" value="HIS_KIN"/>
    <property type="match status" value="1"/>
</dbReference>
<comment type="catalytic activity">
    <reaction evidence="1">
        <text>ATP + protein L-histidine = ADP + protein N-phospho-L-histidine.</text>
        <dbReference type="EC" id="2.7.13.3"/>
    </reaction>
</comment>
<dbReference type="Pfam" id="PF07701">
    <property type="entry name" value="HNOBA"/>
    <property type="match status" value="1"/>
</dbReference>
<accession>A0A931GZ73</accession>